<proteinExistence type="inferred from homology"/>
<dbReference type="Gene3D" id="3.30.530.20">
    <property type="match status" value="1"/>
</dbReference>
<keyword evidence="5" id="KW-1185">Reference proteome</keyword>
<evidence type="ECO:0000256" key="1">
    <source>
        <dbReference type="ARBA" id="ARBA00006817"/>
    </source>
</evidence>
<dbReference type="SUPFAM" id="SSF55961">
    <property type="entry name" value="Bet v1-like"/>
    <property type="match status" value="1"/>
</dbReference>
<dbReference type="CDD" id="cd08894">
    <property type="entry name" value="SRPBCC_CalC_Aha1-like_1"/>
    <property type="match status" value="1"/>
</dbReference>
<name>A0ABN2J7D8_9ACTN</name>
<protein>
    <submittedName>
        <fullName evidence="4">Uncharacterized protein</fullName>
    </submittedName>
</protein>
<dbReference type="InterPro" id="IPR013538">
    <property type="entry name" value="ASHA1/2-like_C"/>
</dbReference>
<sequence>MGDSRRGDPTGPETADREIAITRYIDAPRELVFRAFTEVQHLARWWGPEGFTTTTRSFEFREGGVWDFVMHGPDGTDYQERITWREIVPPERIALLHGESAEDPEAFESVLDFRIDGGGTRVEFRTVFPTRELRDRAAQEYHAVEGGEQTLANLAAHVAELADAQGEAGVRRQLVRVHNFSVSLDGFGTGEGQCLEAPFGHAGHRLLEWALPTRTFQDMGFHGDREASVGVDEAFASRWNTGIGAEIMGRNKFSPTRGPWADETWRGWWGDTPPFHTPVIVLTHHPRPTLELDGGTTFHFMDADPAAALDAARELAGGLDVRIGGGASTIRQFLRADLIDHMHIVVVPVILGRGERLWDGVEGLEERFHIESTTSPSGVIHLSFWRRRTPGPRPTSGV</sequence>
<evidence type="ECO:0000313" key="5">
    <source>
        <dbReference type="Proteomes" id="UP001500383"/>
    </source>
</evidence>
<dbReference type="InterPro" id="IPR050765">
    <property type="entry name" value="Riboflavin_Biosynth_HTPR"/>
</dbReference>
<organism evidence="4 5">
    <name type="scientific">Dietzia cercidiphylli</name>
    <dbReference type="NCBI Taxonomy" id="498199"/>
    <lineage>
        <taxon>Bacteria</taxon>
        <taxon>Bacillati</taxon>
        <taxon>Actinomycetota</taxon>
        <taxon>Actinomycetes</taxon>
        <taxon>Mycobacteriales</taxon>
        <taxon>Dietziaceae</taxon>
        <taxon>Dietzia</taxon>
    </lineage>
</organism>
<dbReference type="InterPro" id="IPR002734">
    <property type="entry name" value="RibDG_C"/>
</dbReference>
<evidence type="ECO:0000259" key="2">
    <source>
        <dbReference type="Pfam" id="PF01872"/>
    </source>
</evidence>
<dbReference type="InterPro" id="IPR023393">
    <property type="entry name" value="START-like_dom_sf"/>
</dbReference>
<dbReference type="InterPro" id="IPR024072">
    <property type="entry name" value="DHFR-like_dom_sf"/>
</dbReference>
<dbReference type="Pfam" id="PF01872">
    <property type="entry name" value="RibD_C"/>
    <property type="match status" value="1"/>
</dbReference>
<dbReference type="PANTHER" id="PTHR38011:SF12">
    <property type="entry name" value="BIFUNCTIONAL DEAMINASE-REDUCTASE DOMAIN PROTEIN"/>
    <property type="match status" value="1"/>
</dbReference>
<dbReference type="Proteomes" id="UP001500383">
    <property type="component" value="Unassembled WGS sequence"/>
</dbReference>
<feature type="domain" description="Activator of Hsp90 ATPase homologue 1/2-like C-terminal" evidence="3">
    <location>
        <begin position="26"/>
        <end position="158"/>
    </location>
</feature>
<reference evidence="4 5" key="1">
    <citation type="journal article" date="2019" name="Int. J. Syst. Evol. Microbiol.">
        <title>The Global Catalogue of Microorganisms (GCM) 10K type strain sequencing project: providing services to taxonomists for standard genome sequencing and annotation.</title>
        <authorList>
            <consortium name="The Broad Institute Genomics Platform"/>
            <consortium name="The Broad Institute Genome Sequencing Center for Infectious Disease"/>
            <person name="Wu L."/>
            <person name="Ma J."/>
        </authorList>
    </citation>
    <scope>NUCLEOTIDE SEQUENCE [LARGE SCALE GENOMIC DNA]</scope>
    <source>
        <strain evidence="4 5">JCM 16002</strain>
    </source>
</reference>
<gene>
    <name evidence="4" type="ORF">GCM10009831_31880</name>
</gene>
<comment type="similarity">
    <text evidence="1">Belongs to the AHA1 family.</text>
</comment>
<accession>A0ABN2J7D8</accession>
<dbReference type="SUPFAM" id="SSF53597">
    <property type="entry name" value="Dihydrofolate reductase-like"/>
    <property type="match status" value="1"/>
</dbReference>
<feature type="domain" description="Bacterial bifunctional deaminase-reductase C-terminal" evidence="2">
    <location>
        <begin position="179"/>
        <end position="365"/>
    </location>
</feature>
<comment type="caution">
    <text evidence="4">The sequence shown here is derived from an EMBL/GenBank/DDBJ whole genome shotgun (WGS) entry which is preliminary data.</text>
</comment>
<evidence type="ECO:0000259" key="3">
    <source>
        <dbReference type="Pfam" id="PF08327"/>
    </source>
</evidence>
<dbReference type="EMBL" id="BAAAQG010000021">
    <property type="protein sequence ID" value="GAA1719449.1"/>
    <property type="molecule type" value="Genomic_DNA"/>
</dbReference>
<dbReference type="Gene3D" id="3.40.430.10">
    <property type="entry name" value="Dihydrofolate Reductase, subunit A"/>
    <property type="match status" value="1"/>
</dbReference>
<dbReference type="PANTHER" id="PTHR38011">
    <property type="entry name" value="DIHYDROFOLATE REDUCTASE FAMILY PROTEIN (AFU_ORTHOLOGUE AFUA_8G06820)"/>
    <property type="match status" value="1"/>
</dbReference>
<evidence type="ECO:0000313" key="4">
    <source>
        <dbReference type="EMBL" id="GAA1719449.1"/>
    </source>
</evidence>
<dbReference type="Pfam" id="PF08327">
    <property type="entry name" value="AHSA1"/>
    <property type="match status" value="1"/>
</dbReference>